<evidence type="ECO:0000313" key="2">
    <source>
        <dbReference type="Proteomes" id="UP000529637"/>
    </source>
</evidence>
<dbReference type="EMBL" id="JABWMJ010000003">
    <property type="protein sequence ID" value="NUZ05904.1"/>
    <property type="molecule type" value="Genomic_DNA"/>
</dbReference>
<reference evidence="1 2" key="1">
    <citation type="submission" date="2020-06" db="EMBL/GenBank/DDBJ databases">
        <title>Schlegella sp. ID0723 isolated from air conditioner.</title>
        <authorList>
            <person name="Kim D.Y."/>
            <person name="Kim D.-U."/>
        </authorList>
    </citation>
    <scope>NUCLEOTIDE SEQUENCE [LARGE SCALE GENOMIC DNA]</scope>
    <source>
        <strain evidence="1 2">ID0723</strain>
    </source>
</reference>
<dbReference type="Proteomes" id="UP000529637">
    <property type="component" value="Unassembled WGS sequence"/>
</dbReference>
<gene>
    <name evidence="1" type="ORF">HQN59_09010</name>
</gene>
<evidence type="ECO:0000313" key="1">
    <source>
        <dbReference type="EMBL" id="NUZ05904.1"/>
    </source>
</evidence>
<protein>
    <submittedName>
        <fullName evidence="1">Uncharacterized protein</fullName>
    </submittedName>
</protein>
<name>A0A7Y6NMJ8_9BURK</name>
<dbReference type="AlphaFoldDB" id="A0A7Y6NMJ8"/>
<proteinExistence type="predicted"/>
<comment type="caution">
    <text evidence="1">The sequence shown here is derived from an EMBL/GenBank/DDBJ whole genome shotgun (WGS) entry which is preliminary data.</text>
</comment>
<accession>A0A7Y6NMJ8</accession>
<sequence length="467" mass="48253">MLLHQYDPFTTSITAASTAGPGNTADLVLDVVKIGTDTSGILTLTTPDNPGGVPMASATVAGAPLPAPSMGVSSLAIAMQGLAKTLSQCFALPVAQRALERDTSIPEALGGSSVTRAAAPCEALTDPGFLHNGFNAGQYFYSSFTSNSMTGAQFSVPQVMQLIPGGIGGRDAAIINARFLDANGLAGNYITVAVNKATGTSTPNWVVYGNQHPVNVQVRSSIRRQQQMAPVTQPAFAAASLSTYQTGIEVFINKDGPGSTNLTAARVTGPGLPPKGLILNRPIASAEPQQSWLNIADKSGGDPGVVAGQRTNCNCDIFFLQRTQDVAGAGASTVRSNPNNANSNSGQFVDWAHPLDYGAATGTPSNEFVPFDKIVAGATYKVELFYGGSSTPTHTFNKTLLSPIIPATQGAKLAWNAPAQAALDLLDPTNALAAAASALTVSWIQHPAAEQIRLAQIFARSSTGTVN</sequence>
<keyword evidence="2" id="KW-1185">Reference proteome</keyword>
<organism evidence="1 2">
    <name type="scientific">Piscinibacter koreensis</name>
    <dbReference type="NCBI Taxonomy" id="2742824"/>
    <lineage>
        <taxon>Bacteria</taxon>
        <taxon>Pseudomonadati</taxon>
        <taxon>Pseudomonadota</taxon>
        <taxon>Betaproteobacteria</taxon>
        <taxon>Burkholderiales</taxon>
        <taxon>Sphaerotilaceae</taxon>
        <taxon>Piscinibacter</taxon>
    </lineage>
</organism>